<feature type="signal peptide" evidence="3">
    <location>
        <begin position="1"/>
        <end position="23"/>
    </location>
</feature>
<reference evidence="4" key="1">
    <citation type="submission" date="2019-12" db="EMBL/GenBank/DDBJ databases">
        <title>An insight into the sialome of adult female Ixodes ricinus ticks feeding for 6 days.</title>
        <authorList>
            <person name="Perner J."/>
            <person name="Ribeiro J.M.C."/>
        </authorList>
    </citation>
    <scope>NUCLEOTIDE SEQUENCE</scope>
    <source>
        <strain evidence="4">Semi-engorged</strain>
        <tissue evidence="4">Salivary glands</tissue>
    </source>
</reference>
<feature type="region of interest" description="Disordered" evidence="1">
    <location>
        <begin position="161"/>
        <end position="230"/>
    </location>
</feature>
<evidence type="ECO:0000256" key="1">
    <source>
        <dbReference type="SAM" id="MobiDB-lite"/>
    </source>
</evidence>
<keyword evidence="2" id="KW-0812">Transmembrane</keyword>
<name>A0A6B0V4P4_IXORI</name>
<dbReference type="EMBL" id="GIFC01014713">
    <property type="protein sequence ID" value="MXU96796.1"/>
    <property type="molecule type" value="Transcribed_RNA"/>
</dbReference>
<dbReference type="AlphaFoldDB" id="A0A6B0V4P4"/>
<organism evidence="4">
    <name type="scientific">Ixodes ricinus</name>
    <name type="common">Common tick</name>
    <name type="synonym">Acarus ricinus</name>
    <dbReference type="NCBI Taxonomy" id="34613"/>
    <lineage>
        <taxon>Eukaryota</taxon>
        <taxon>Metazoa</taxon>
        <taxon>Ecdysozoa</taxon>
        <taxon>Arthropoda</taxon>
        <taxon>Chelicerata</taxon>
        <taxon>Arachnida</taxon>
        <taxon>Acari</taxon>
        <taxon>Parasitiformes</taxon>
        <taxon>Ixodida</taxon>
        <taxon>Ixodoidea</taxon>
        <taxon>Ixodidae</taxon>
        <taxon>Ixodinae</taxon>
        <taxon>Ixodes</taxon>
    </lineage>
</organism>
<feature type="transmembrane region" description="Helical" evidence="2">
    <location>
        <begin position="124"/>
        <end position="147"/>
    </location>
</feature>
<evidence type="ECO:0000256" key="2">
    <source>
        <dbReference type="SAM" id="Phobius"/>
    </source>
</evidence>
<keyword evidence="3" id="KW-0732">Signal</keyword>
<keyword evidence="2" id="KW-1133">Transmembrane helix</keyword>
<accession>A0A6B0V4P4</accession>
<evidence type="ECO:0000313" key="4">
    <source>
        <dbReference type="EMBL" id="MXU96796.1"/>
    </source>
</evidence>
<keyword evidence="2" id="KW-0472">Membrane</keyword>
<sequence>MYECCGRFYGLLTLFLLLGHSSSHIGKKCNFARICFVRHASCDNDNICRCNPDYPIQISDNKCAKDRRHLEYCTDTKECAMHDKNMYCSLTSSQSRCECHDGFIFDADRQECEPIEENRTSHDILLPMAVGVSVALSSMLCCFLALWRLCNRASNGRGFLGGLRNRRSHSREPRERASVPAHESSWSSDTLPSYDAAVSLKRQSSSQEDPPPPYSEAITFQAAPLSETKV</sequence>
<protein>
    <submittedName>
        <fullName evidence="4">Putative microtubule based process</fullName>
    </submittedName>
</protein>
<feature type="chain" id="PRO_5025522074" evidence="3">
    <location>
        <begin position="24"/>
        <end position="230"/>
    </location>
</feature>
<proteinExistence type="predicted"/>
<evidence type="ECO:0000256" key="3">
    <source>
        <dbReference type="SAM" id="SignalP"/>
    </source>
</evidence>